<comment type="similarity">
    <text evidence="1">Belongs to the AAA ATPase family.</text>
</comment>
<keyword evidence="6" id="KW-1185">Reference proteome</keyword>
<organism evidence="5 6">
    <name type="scientific">Fodinibius salicampi</name>
    <dbReference type="NCBI Taxonomy" id="1920655"/>
    <lineage>
        <taxon>Bacteria</taxon>
        <taxon>Pseudomonadati</taxon>
        <taxon>Balneolota</taxon>
        <taxon>Balneolia</taxon>
        <taxon>Balneolales</taxon>
        <taxon>Balneolaceae</taxon>
        <taxon>Fodinibius</taxon>
    </lineage>
</organism>
<reference evidence="5 6" key="1">
    <citation type="submission" date="2021-11" db="EMBL/GenBank/DDBJ databases">
        <title>Aliifidinibius sp. nov., a new bacterium isolated from saline soil.</title>
        <authorList>
            <person name="Galisteo C."/>
            <person name="De La Haba R."/>
            <person name="Sanchez-Porro C."/>
            <person name="Ventosa A."/>
        </authorList>
    </citation>
    <scope>NUCLEOTIDE SEQUENCE [LARGE SCALE GENOMIC DNA]</scope>
    <source>
        <strain evidence="5 6">KACC 190600</strain>
    </source>
</reference>
<dbReference type="InterPro" id="IPR027417">
    <property type="entry name" value="P-loop_NTPase"/>
</dbReference>
<dbReference type="RefSeq" id="WP_265789571.1">
    <property type="nucleotide sequence ID" value="NZ_BAABRS010000002.1"/>
</dbReference>
<dbReference type="InterPro" id="IPR003593">
    <property type="entry name" value="AAA+_ATPase"/>
</dbReference>
<accession>A0ABT3PZ24</accession>
<dbReference type="Pfam" id="PF00004">
    <property type="entry name" value="AAA"/>
    <property type="match status" value="1"/>
</dbReference>
<gene>
    <name evidence="5" type="ORF">LQ318_09295</name>
</gene>
<comment type="caution">
    <text evidence="5">The sequence shown here is derived from an EMBL/GenBank/DDBJ whole genome shotgun (WGS) entry which is preliminary data.</text>
</comment>
<dbReference type="InterPro" id="IPR050221">
    <property type="entry name" value="26S_Proteasome_ATPase"/>
</dbReference>
<evidence type="ECO:0000313" key="6">
    <source>
        <dbReference type="Proteomes" id="UP001207337"/>
    </source>
</evidence>
<dbReference type="Gene3D" id="3.40.50.300">
    <property type="entry name" value="P-loop containing nucleotide triphosphate hydrolases"/>
    <property type="match status" value="1"/>
</dbReference>
<evidence type="ECO:0000256" key="1">
    <source>
        <dbReference type="ARBA" id="ARBA00006914"/>
    </source>
</evidence>
<evidence type="ECO:0000256" key="3">
    <source>
        <dbReference type="ARBA" id="ARBA00022840"/>
    </source>
</evidence>
<evidence type="ECO:0000259" key="4">
    <source>
        <dbReference type="SMART" id="SM00382"/>
    </source>
</evidence>
<evidence type="ECO:0000313" key="5">
    <source>
        <dbReference type="EMBL" id="MCW9713097.1"/>
    </source>
</evidence>
<protein>
    <submittedName>
        <fullName evidence="5">ATP-binding protein</fullName>
    </submittedName>
</protein>
<dbReference type="Proteomes" id="UP001207337">
    <property type="component" value="Unassembled WGS sequence"/>
</dbReference>
<proteinExistence type="inferred from homology"/>
<keyword evidence="2" id="KW-0547">Nucleotide-binding</keyword>
<dbReference type="EMBL" id="JAJNDC010000002">
    <property type="protein sequence ID" value="MCW9713097.1"/>
    <property type="molecule type" value="Genomic_DNA"/>
</dbReference>
<dbReference type="InterPro" id="IPR003959">
    <property type="entry name" value="ATPase_AAA_core"/>
</dbReference>
<dbReference type="PANTHER" id="PTHR23073">
    <property type="entry name" value="26S PROTEASOME REGULATORY SUBUNIT"/>
    <property type="match status" value="1"/>
</dbReference>
<dbReference type="GO" id="GO:0005524">
    <property type="term" value="F:ATP binding"/>
    <property type="evidence" value="ECO:0007669"/>
    <property type="project" value="UniProtKB-KW"/>
</dbReference>
<evidence type="ECO:0000256" key="2">
    <source>
        <dbReference type="ARBA" id="ARBA00022741"/>
    </source>
</evidence>
<feature type="domain" description="AAA+ ATPase" evidence="4">
    <location>
        <begin position="229"/>
        <end position="361"/>
    </location>
</feature>
<sequence length="452" mass="51731">MMDYQQLIASVQQFIFHRLEHYFEKREKAPSLKDFKLTLQKNNPLHQLVRSRRLGKEEQLLLGIALIPHLNPALYSNLIRHFLPQGGDLPIFGAAKGKNHRGVIPTGETAQFILAGSDINERLRVVDLLKESELIQDQILNLESMPAGEPEMSGKLTVADEYVDLFLTGKRSTPSFGPDFPAQKIETERDWEDLVLSDDVKEQIEELKIWMNHNDRLMKEWEMDKKLKPGYRALFYGPSGTGKTLTATLLGKYTDREVFRVDLSTIVSKYIGETEKNLEKLFSKAANKDWILFFDEADALFGKRTEVSDAHDRYANQEVSYLLQRVENFGGLVILSTNYKSNIDDAFLRRFNAIIKFPFPDAEERHLIWKKSLPEKAQLEKELDLSEIAARYKLTGGSIINVVHQASLKSISNDSDVITLESVLHGIKREVEKEGKVFNNLLEKKVKLNGKQ</sequence>
<dbReference type="SMART" id="SM00382">
    <property type="entry name" value="AAA"/>
    <property type="match status" value="1"/>
</dbReference>
<name>A0ABT3PZ24_9BACT</name>
<dbReference type="CDD" id="cd19481">
    <property type="entry name" value="RecA-like_protease"/>
    <property type="match status" value="1"/>
</dbReference>
<dbReference type="SUPFAM" id="SSF52540">
    <property type="entry name" value="P-loop containing nucleoside triphosphate hydrolases"/>
    <property type="match status" value="1"/>
</dbReference>
<keyword evidence="3 5" id="KW-0067">ATP-binding</keyword>